<protein>
    <recommendedName>
        <fullName evidence="1">Ribosome maturation factor RimP</fullName>
    </recommendedName>
</protein>
<dbReference type="Pfam" id="PF17384">
    <property type="entry name" value="DUF150_C"/>
    <property type="match status" value="1"/>
</dbReference>
<dbReference type="OrthoDB" id="9805006at2"/>
<dbReference type="SUPFAM" id="SSF74942">
    <property type="entry name" value="YhbC-like, C-terminal domain"/>
    <property type="match status" value="1"/>
</dbReference>
<dbReference type="AlphaFoldDB" id="A0A2A2ZFT7"/>
<dbReference type="NCBIfam" id="NF000930">
    <property type="entry name" value="PRK00092.2-2"/>
    <property type="match status" value="1"/>
</dbReference>
<name>A0A2A2ZFT7_MYCAV</name>
<comment type="function">
    <text evidence="1">Required for maturation of 30S ribosomal subunits.</text>
</comment>
<dbReference type="Pfam" id="PF02576">
    <property type="entry name" value="RimP_N"/>
    <property type="match status" value="1"/>
</dbReference>
<accession>A0A2A2ZFT7</accession>
<keyword evidence="1" id="KW-0690">Ribosome biogenesis</keyword>
<gene>
    <name evidence="1" type="primary">rimP</name>
    <name evidence="2" type="ORF">CKJ66_18150</name>
</gene>
<dbReference type="PANTHER" id="PTHR33867">
    <property type="entry name" value="RIBOSOME MATURATION FACTOR RIMP"/>
    <property type="match status" value="1"/>
</dbReference>
<comment type="subcellular location">
    <subcellularLocation>
        <location evidence="1">Cytoplasm</location>
    </subcellularLocation>
</comment>
<dbReference type="GO" id="GO:0005829">
    <property type="term" value="C:cytosol"/>
    <property type="evidence" value="ECO:0007669"/>
    <property type="project" value="TreeGrafter"/>
</dbReference>
<proteinExistence type="inferred from homology"/>
<comment type="caution">
    <text evidence="2">The sequence shown here is derived from an EMBL/GenBank/DDBJ whole genome shotgun (WGS) entry which is preliminary data.</text>
</comment>
<sequence>MTTGLPSQTQVIELLGGEFARAGYEIEDVVIDARARPPRITVIADGDDGLDLDAAATLSRSASALLDKLDTIEDHYVLEVSSPGVDRPLRTPKHFRRARGRKVDVVLSDNSTVTGRVGETGDDTIALVVRAGRDWAIREIPLGDVVKAVVQVEFSPPAQAELELAGVGSDKTEERHR</sequence>
<dbReference type="GO" id="GO:0000028">
    <property type="term" value="P:ribosomal small subunit assembly"/>
    <property type="evidence" value="ECO:0007669"/>
    <property type="project" value="TreeGrafter"/>
</dbReference>
<dbReference type="Proteomes" id="UP000217768">
    <property type="component" value="Unassembled WGS sequence"/>
</dbReference>
<dbReference type="PANTHER" id="PTHR33867:SF1">
    <property type="entry name" value="RIBOSOME MATURATION FACTOR RIMP"/>
    <property type="match status" value="1"/>
</dbReference>
<dbReference type="InterPro" id="IPR036847">
    <property type="entry name" value="RimP_C_sf"/>
</dbReference>
<dbReference type="InterPro" id="IPR028989">
    <property type="entry name" value="RimP_N"/>
</dbReference>
<evidence type="ECO:0000313" key="2">
    <source>
        <dbReference type="EMBL" id="PBA25301.1"/>
    </source>
</evidence>
<dbReference type="EMBL" id="NSFD01000046">
    <property type="protein sequence ID" value="PBA25301.1"/>
    <property type="molecule type" value="Genomic_DNA"/>
</dbReference>
<dbReference type="HAMAP" id="MF_01077">
    <property type="entry name" value="RimP"/>
    <property type="match status" value="1"/>
</dbReference>
<dbReference type="SUPFAM" id="SSF75420">
    <property type="entry name" value="YhbC-like, N-terminal domain"/>
    <property type="match status" value="1"/>
</dbReference>
<dbReference type="CDD" id="cd01734">
    <property type="entry name" value="YlxS_C"/>
    <property type="match status" value="1"/>
</dbReference>
<dbReference type="Gene3D" id="3.30.300.70">
    <property type="entry name" value="RimP-like superfamily, N-terminal"/>
    <property type="match status" value="1"/>
</dbReference>
<dbReference type="InterPro" id="IPR003728">
    <property type="entry name" value="Ribosome_maturation_RimP"/>
</dbReference>
<dbReference type="InterPro" id="IPR028998">
    <property type="entry name" value="RimP_C"/>
</dbReference>
<evidence type="ECO:0000313" key="3">
    <source>
        <dbReference type="Proteomes" id="UP000217768"/>
    </source>
</evidence>
<organism evidence="2 3">
    <name type="scientific">Mycobacterium avium</name>
    <dbReference type="NCBI Taxonomy" id="1764"/>
    <lineage>
        <taxon>Bacteria</taxon>
        <taxon>Bacillati</taxon>
        <taxon>Actinomycetota</taxon>
        <taxon>Actinomycetes</taxon>
        <taxon>Mycobacteriales</taxon>
        <taxon>Mycobacteriaceae</taxon>
        <taxon>Mycobacterium</taxon>
        <taxon>Mycobacterium avium complex (MAC)</taxon>
    </lineage>
</organism>
<comment type="similarity">
    <text evidence="1">Belongs to the RimP family.</text>
</comment>
<evidence type="ECO:0000256" key="1">
    <source>
        <dbReference type="HAMAP-Rule" id="MF_01077"/>
    </source>
</evidence>
<keyword evidence="1" id="KW-0963">Cytoplasm</keyword>
<reference evidence="2 3" key="1">
    <citation type="submission" date="2017-08" db="EMBL/GenBank/DDBJ databases">
        <title>Phylogenetic analysis of Mycobacterium avium complex whole genomes.</title>
        <authorList>
            <person name="Caverly L.J."/>
            <person name="Spilker T."/>
            <person name="Lipuma J."/>
        </authorList>
    </citation>
    <scope>NUCLEOTIDE SEQUENCE [LARGE SCALE GENOMIC DNA]</scope>
    <source>
        <strain evidence="2 3">FLAC0165</strain>
    </source>
</reference>
<dbReference type="RefSeq" id="WP_019732481.1">
    <property type="nucleotide sequence ID" value="NZ_JAEKMK010000087.1"/>
</dbReference>
<dbReference type="GO" id="GO:0006412">
    <property type="term" value="P:translation"/>
    <property type="evidence" value="ECO:0007669"/>
    <property type="project" value="TreeGrafter"/>
</dbReference>
<dbReference type="InterPro" id="IPR035956">
    <property type="entry name" value="RimP_N_sf"/>
</dbReference>